<dbReference type="GO" id="GO:0003677">
    <property type="term" value="F:DNA binding"/>
    <property type="evidence" value="ECO:0007669"/>
    <property type="project" value="UniProtKB-KW"/>
</dbReference>
<dbReference type="InterPro" id="IPR001387">
    <property type="entry name" value="Cro/C1-type_HTH"/>
</dbReference>
<keyword evidence="2" id="KW-0238">DNA-binding</keyword>
<organism evidence="5 6">
    <name type="scientific">Primorskyibacter flagellatus</name>
    <dbReference type="NCBI Taxonomy" id="1387277"/>
    <lineage>
        <taxon>Bacteria</taxon>
        <taxon>Pseudomonadati</taxon>
        <taxon>Pseudomonadota</taxon>
        <taxon>Alphaproteobacteria</taxon>
        <taxon>Rhodobacterales</taxon>
        <taxon>Roseobacteraceae</taxon>
        <taxon>Primorskyibacter</taxon>
    </lineage>
</organism>
<sequence>MTDDTTGWYAAESATFGDRLSAAREAAGMTQTDLAKRLGVKLSTLRGWEDDHSEPRANRLSMLSGLLGVSLPWLLTGEGDGVEPPGEANDLPRDVLALLGEVRDLRADMDAKVARLGVLEKRLRAALKEGV</sequence>
<accession>A0A917A8L3</accession>
<dbReference type="SUPFAM" id="SSF47413">
    <property type="entry name" value="lambda repressor-like DNA-binding domains"/>
    <property type="match status" value="1"/>
</dbReference>
<proteinExistence type="predicted"/>
<protein>
    <submittedName>
        <fullName evidence="5">Transcriptional regulator</fullName>
    </submittedName>
</protein>
<evidence type="ECO:0000256" key="1">
    <source>
        <dbReference type="ARBA" id="ARBA00023015"/>
    </source>
</evidence>
<dbReference type="AlphaFoldDB" id="A0A917A8L3"/>
<keyword evidence="3" id="KW-0804">Transcription</keyword>
<dbReference type="EMBL" id="BMFJ01000001">
    <property type="protein sequence ID" value="GGE34328.1"/>
    <property type="molecule type" value="Genomic_DNA"/>
</dbReference>
<evidence type="ECO:0000256" key="3">
    <source>
        <dbReference type="ARBA" id="ARBA00023163"/>
    </source>
</evidence>
<dbReference type="Gene3D" id="1.10.260.40">
    <property type="entry name" value="lambda repressor-like DNA-binding domains"/>
    <property type="match status" value="1"/>
</dbReference>
<evidence type="ECO:0000313" key="5">
    <source>
        <dbReference type="EMBL" id="GGE34328.1"/>
    </source>
</evidence>
<evidence type="ECO:0000313" key="6">
    <source>
        <dbReference type="Proteomes" id="UP000612855"/>
    </source>
</evidence>
<gene>
    <name evidence="5" type="ORF">GCM10011360_22750</name>
</gene>
<dbReference type="PANTHER" id="PTHR40661">
    <property type="match status" value="1"/>
</dbReference>
<dbReference type="RefSeq" id="WP_188477799.1">
    <property type="nucleotide sequence ID" value="NZ_BMFJ01000001.1"/>
</dbReference>
<dbReference type="SMART" id="SM00530">
    <property type="entry name" value="HTH_XRE"/>
    <property type="match status" value="1"/>
</dbReference>
<dbReference type="PANTHER" id="PTHR40661:SF3">
    <property type="entry name" value="FELS-1 PROPHAGE TRANSCRIPTIONAL REGULATOR"/>
    <property type="match status" value="1"/>
</dbReference>
<reference evidence="6" key="1">
    <citation type="journal article" date="2019" name="Int. J. Syst. Evol. Microbiol.">
        <title>The Global Catalogue of Microorganisms (GCM) 10K type strain sequencing project: providing services to taxonomists for standard genome sequencing and annotation.</title>
        <authorList>
            <consortium name="The Broad Institute Genomics Platform"/>
            <consortium name="The Broad Institute Genome Sequencing Center for Infectious Disease"/>
            <person name="Wu L."/>
            <person name="Ma J."/>
        </authorList>
    </citation>
    <scope>NUCLEOTIDE SEQUENCE [LARGE SCALE GENOMIC DNA]</scope>
    <source>
        <strain evidence="6">CGMCC 1.12664</strain>
    </source>
</reference>
<dbReference type="Pfam" id="PF01381">
    <property type="entry name" value="HTH_3"/>
    <property type="match status" value="1"/>
</dbReference>
<keyword evidence="6" id="KW-1185">Reference proteome</keyword>
<dbReference type="CDD" id="cd00093">
    <property type="entry name" value="HTH_XRE"/>
    <property type="match status" value="1"/>
</dbReference>
<feature type="domain" description="HTH cro/C1-type" evidence="4">
    <location>
        <begin position="20"/>
        <end position="74"/>
    </location>
</feature>
<dbReference type="PROSITE" id="PS50943">
    <property type="entry name" value="HTH_CROC1"/>
    <property type="match status" value="1"/>
</dbReference>
<comment type="caution">
    <text evidence="5">The sequence shown here is derived from an EMBL/GenBank/DDBJ whole genome shotgun (WGS) entry which is preliminary data.</text>
</comment>
<evidence type="ECO:0000259" key="4">
    <source>
        <dbReference type="PROSITE" id="PS50943"/>
    </source>
</evidence>
<keyword evidence="1" id="KW-0805">Transcription regulation</keyword>
<evidence type="ECO:0000256" key="2">
    <source>
        <dbReference type="ARBA" id="ARBA00023125"/>
    </source>
</evidence>
<dbReference type="Proteomes" id="UP000612855">
    <property type="component" value="Unassembled WGS sequence"/>
</dbReference>
<dbReference type="InterPro" id="IPR010982">
    <property type="entry name" value="Lambda_DNA-bd_dom_sf"/>
</dbReference>
<name>A0A917A8L3_9RHOB</name>